<dbReference type="STRING" id="1130798.LBLM1_08785"/>
<dbReference type="Pfam" id="PF13377">
    <property type="entry name" value="Peripla_BP_3"/>
    <property type="match status" value="1"/>
</dbReference>
<protein>
    <submittedName>
        <fullName evidence="5">GntR family transcriptional regulator</fullName>
    </submittedName>
</protein>
<dbReference type="PRINTS" id="PR00035">
    <property type="entry name" value="HTHGNTR"/>
</dbReference>
<name>A0A0D4CLR8_LIMMU</name>
<dbReference type="CDD" id="cd07377">
    <property type="entry name" value="WHTH_GntR"/>
    <property type="match status" value="1"/>
</dbReference>
<dbReference type="KEGG" id="lmu:LBLM1_08785"/>
<evidence type="ECO:0000259" key="4">
    <source>
        <dbReference type="PROSITE" id="PS50949"/>
    </source>
</evidence>
<dbReference type="InterPro" id="IPR036388">
    <property type="entry name" value="WH-like_DNA-bd_sf"/>
</dbReference>
<feature type="domain" description="HTH gntR-type" evidence="4">
    <location>
        <begin position="3"/>
        <end position="71"/>
    </location>
</feature>
<dbReference type="SUPFAM" id="SSF46785">
    <property type="entry name" value="Winged helix' DNA-binding domain"/>
    <property type="match status" value="1"/>
</dbReference>
<gene>
    <name evidence="5" type="ORF">LBLM1_08785</name>
</gene>
<dbReference type="EMBL" id="CP011013">
    <property type="protein sequence ID" value="AJT51043.1"/>
    <property type="molecule type" value="Genomic_DNA"/>
</dbReference>
<evidence type="ECO:0000313" key="5">
    <source>
        <dbReference type="EMBL" id="AJT51043.1"/>
    </source>
</evidence>
<evidence type="ECO:0000256" key="1">
    <source>
        <dbReference type="ARBA" id="ARBA00023015"/>
    </source>
</evidence>
<sequence length="360" mass="41357">MAEIKYEIIRKAIQKEIESGKYQVGDKLPTESNLMETFGVSRYTVRRAISELQNAHYVYRIQGGGMYVDDWQDSQQPPKANNKMIGLVTTHLVDYIFPNIISGIDRIVSAHGYSLIVSNTHNQRENERRSLERLLDTQIAGLIVEPTQSALANTNMDLYQKIAQSHLPMVFINAHYPQLQAPYLEIKDKKAEYEMTKYLIKQGHKRILGIFQVDDLQGTRRMEGFINAYMEYPDISYLSETVMYQSGQDMNRIFQRVTQIMERPDHPTAIVCYNDALAIQVMDVVRSAGLKIPEDVSIVGFDDYVLGRYFSPRLTTIEHPKEKMGLDAGRMIMSLIDGEEVKPIEYDAKLIFNDSVRKLN</sequence>
<evidence type="ECO:0000256" key="2">
    <source>
        <dbReference type="ARBA" id="ARBA00023125"/>
    </source>
</evidence>
<dbReference type="SUPFAM" id="SSF53822">
    <property type="entry name" value="Periplasmic binding protein-like I"/>
    <property type="match status" value="1"/>
</dbReference>
<dbReference type="HOGENOM" id="CLU_037628_15_0_9"/>
<dbReference type="RefSeq" id="WP_006500324.1">
    <property type="nucleotide sequence ID" value="NZ_CP011013.1"/>
</dbReference>
<dbReference type="Proteomes" id="UP000003645">
    <property type="component" value="Chromosome"/>
</dbReference>
<dbReference type="GO" id="GO:0000976">
    <property type="term" value="F:transcription cis-regulatory region binding"/>
    <property type="evidence" value="ECO:0007669"/>
    <property type="project" value="TreeGrafter"/>
</dbReference>
<dbReference type="InterPro" id="IPR036390">
    <property type="entry name" value="WH_DNA-bd_sf"/>
</dbReference>
<dbReference type="InterPro" id="IPR000524">
    <property type="entry name" value="Tscrpt_reg_HTH_GntR"/>
</dbReference>
<dbReference type="SMART" id="SM00345">
    <property type="entry name" value="HTH_GNTR"/>
    <property type="match status" value="1"/>
</dbReference>
<dbReference type="InterPro" id="IPR033532">
    <property type="entry name" value="AraR_ligand_bind_dom"/>
</dbReference>
<dbReference type="PANTHER" id="PTHR30146">
    <property type="entry name" value="LACI-RELATED TRANSCRIPTIONAL REPRESSOR"/>
    <property type="match status" value="1"/>
</dbReference>
<dbReference type="GO" id="GO:0003700">
    <property type="term" value="F:DNA-binding transcription factor activity"/>
    <property type="evidence" value="ECO:0007669"/>
    <property type="project" value="InterPro"/>
</dbReference>
<dbReference type="Pfam" id="PF00392">
    <property type="entry name" value="GntR"/>
    <property type="match status" value="1"/>
</dbReference>
<reference evidence="5 6" key="1">
    <citation type="journal article" date="2012" name="J. Bacteriol.">
        <title>Genome sequence of Lactobacillus mucosae LM1, isolated from piglet feces.</title>
        <authorList>
            <person name="Lee J.H."/>
            <person name="Valeriano V.D."/>
            <person name="Shin Y.R."/>
            <person name="Chae J.P."/>
            <person name="Kim G.B."/>
            <person name="Ham J.S."/>
            <person name="Chun J."/>
            <person name="Kang D.K."/>
        </authorList>
    </citation>
    <scope>NUCLEOTIDE SEQUENCE [LARGE SCALE GENOMIC DNA]</scope>
    <source>
        <strain evidence="5 6">LM1</strain>
    </source>
</reference>
<keyword evidence="1" id="KW-0805">Transcription regulation</keyword>
<dbReference type="InterPro" id="IPR046335">
    <property type="entry name" value="LacI/GalR-like_sensor"/>
</dbReference>
<proteinExistence type="predicted"/>
<accession>A0A0D4CLR8</accession>
<evidence type="ECO:0000313" key="6">
    <source>
        <dbReference type="Proteomes" id="UP000003645"/>
    </source>
</evidence>
<keyword evidence="2" id="KW-0238">DNA-binding</keyword>
<dbReference type="AlphaFoldDB" id="A0A0D4CLR8"/>
<dbReference type="InterPro" id="IPR028082">
    <property type="entry name" value="Peripla_BP_I"/>
</dbReference>
<dbReference type="PROSITE" id="PS50949">
    <property type="entry name" value="HTH_GNTR"/>
    <property type="match status" value="1"/>
</dbReference>
<dbReference type="CDD" id="cd01541">
    <property type="entry name" value="PBP1_AraR"/>
    <property type="match status" value="1"/>
</dbReference>
<evidence type="ECO:0000256" key="3">
    <source>
        <dbReference type="ARBA" id="ARBA00023163"/>
    </source>
</evidence>
<dbReference type="OrthoDB" id="9813468at2"/>
<dbReference type="PANTHER" id="PTHR30146:SF150">
    <property type="entry name" value="ARABINOSE METABOLISM TRANSCRIPTIONAL REPRESSOR"/>
    <property type="match status" value="1"/>
</dbReference>
<organism evidence="5 6">
    <name type="scientific">Limosilactobacillus mucosae LM1</name>
    <dbReference type="NCBI Taxonomy" id="1130798"/>
    <lineage>
        <taxon>Bacteria</taxon>
        <taxon>Bacillati</taxon>
        <taxon>Bacillota</taxon>
        <taxon>Bacilli</taxon>
        <taxon>Lactobacillales</taxon>
        <taxon>Lactobacillaceae</taxon>
        <taxon>Limosilactobacillus</taxon>
    </lineage>
</organism>
<keyword evidence="3" id="KW-0804">Transcription</keyword>
<dbReference type="Gene3D" id="1.10.10.10">
    <property type="entry name" value="Winged helix-like DNA-binding domain superfamily/Winged helix DNA-binding domain"/>
    <property type="match status" value="1"/>
</dbReference>
<keyword evidence="6" id="KW-1185">Reference proteome</keyword>
<dbReference type="Gene3D" id="3.40.50.2300">
    <property type="match status" value="2"/>
</dbReference>